<dbReference type="Pfam" id="PF22998">
    <property type="entry name" value="GNAT_LYC1-like"/>
    <property type="match status" value="1"/>
</dbReference>
<dbReference type="PANTHER" id="PTHR34815">
    <property type="entry name" value="LYSINE ACETYLTRANSFERASE"/>
    <property type="match status" value="1"/>
</dbReference>
<evidence type="ECO:0000313" key="3">
    <source>
        <dbReference type="Proteomes" id="UP001377567"/>
    </source>
</evidence>
<organism evidence="2 3">
    <name type="scientific">Maudiozyma humilis</name>
    <name type="common">Sour dough yeast</name>
    <name type="synonym">Kazachstania humilis</name>
    <dbReference type="NCBI Taxonomy" id="51915"/>
    <lineage>
        <taxon>Eukaryota</taxon>
        <taxon>Fungi</taxon>
        <taxon>Dikarya</taxon>
        <taxon>Ascomycota</taxon>
        <taxon>Saccharomycotina</taxon>
        <taxon>Saccharomycetes</taxon>
        <taxon>Saccharomycetales</taxon>
        <taxon>Saccharomycetaceae</taxon>
        <taxon>Maudiozyma</taxon>
    </lineage>
</organism>
<comment type="caution">
    <text evidence="2">The sequence shown here is derived from an EMBL/GenBank/DDBJ whole genome shotgun (WGS) entry which is preliminary data.</text>
</comment>
<dbReference type="PANTHER" id="PTHR34815:SF2">
    <property type="entry name" value="N-ACETYLTRANSFERASE DOMAIN-CONTAINING PROTEIN"/>
    <property type="match status" value="1"/>
</dbReference>
<accession>A0AAV5RUL0</accession>
<dbReference type="InterPro" id="IPR016181">
    <property type="entry name" value="Acyl_CoA_acyltransferase"/>
</dbReference>
<dbReference type="AlphaFoldDB" id="A0AAV5RUL0"/>
<feature type="domain" description="LYC1 C-terminal" evidence="1">
    <location>
        <begin position="211"/>
        <end position="397"/>
    </location>
</feature>
<gene>
    <name evidence="2" type="ORF">DAKH74_009420</name>
</gene>
<dbReference type="InterPro" id="IPR055100">
    <property type="entry name" value="GNAT_LYC1-like"/>
</dbReference>
<protein>
    <recommendedName>
        <fullName evidence="1">LYC1 C-terminal domain-containing protein</fullName>
    </recommendedName>
</protein>
<dbReference type="Gene3D" id="3.40.630.30">
    <property type="match status" value="1"/>
</dbReference>
<evidence type="ECO:0000313" key="2">
    <source>
        <dbReference type="EMBL" id="GMM54326.1"/>
    </source>
</evidence>
<proteinExistence type="predicted"/>
<dbReference type="Proteomes" id="UP001377567">
    <property type="component" value="Unassembled WGS sequence"/>
</dbReference>
<dbReference type="SUPFAM" id="SSF55729">
    <property type="entry name" value="Acyl-CoA N-acyltransferases (Nat)"/>
    <property type="match status" value="1"/>
</dbReference>
<reference evidence="2 3" key="1">
    <citation type="journal article" date="2023" name="Elife">
        <title>Identification of key yeast species and microbe-microbe interactions impacting larval growth of Drosophila in the wild.</title>
        <authorList>
            <person name="Mure A."/>
            <person name="Sugiura Y."/>
            <person name="Maeda R."/>
            <person name="Honda K."/>
            <person name="Sakurai N."/>
            <person name="Takahashi Y."/>
            <person name="Watada M."/>
            <person name="Katoh T."/>
            <person name="Gotoh A."/>
            <person name="Gotoh Y."/>
            <person name="Taniguchi I."/>
            <person name="Nakamura K."/>
            <person name="Hayashi T."/>
            <person name="Katayama T."/>
            <person name="Uemura T."/>
            <person name="Hattori Y."/>
        </authorList>
    </citation>
    <scope>NUCLEOTIDE SEQUENCE [LARGE SCALE GENOMIC DNA]</scope>
    <source>
        <strain evidence="2 3">KH-74</strain>
    </source>
</reference>
<name>A0AAV5RUL0_MAUHU</name>
<dbReference type="EMBL" id="BTGD01000001">
    <property type="protein sequence ID" value="GMM54326.1"/>
    <property type="molecule type" value="Genomic_DNA"/>
</dbReference>
<dbReference type="InterPro" id="IPR053013">
    <property type="entry name" value="LAT"/>
</dbReference>
<evidence type="ECO:0000259" key="1">
    <source>
        <dbReference type="Pfam" id="PF22998"/>
    </source>
</evidence>
<sequence>MSSTSDFVKFEQYDDAEIIRFTHLRNSAAWKGQQTAEEYADREKVLGSSEVAQKHLSQEIQEKYPAGHEWLGLKYFVLKDTRLPLVGKTSQIVSSCETLNRLGYCTTPTSGGKIVPCLNVCIGGVFTPEEFRGRGYAKQMINALNEFYDKVRDTPGAPTFIKNIVITLYSEVGDYYSQMGYKTMHVPLHNITHLDELSAEYCGDTQAATGSAITWENYQHLIELEDTQFQKKLLESHKANPDAFVFMVKPDMDIFKWFQHRDVFIQHKTGNGTEPRDFGFASDSDQSHVMWHHNWNDNKLVITKVYIPDSTPDKEAVLRVLISRSIAEAKSAKLATLQWWDSEIPLTQFPELQKVLHRVCDDKELYAQNGSISAARPPAGFDDETIVWEENSKFCWF</sequence>
<keyword evidence="3" id="KW-1185">Reference proteome</keyword>